<accession>A0A6S6SJ08</accession>
<evidence type="ECO:0000313" key="1">
    <source>
        <dbReference type="EMBL" id="CAA6808428.1"/>
    </source>
</evidence>
<sequence length="151" mass="18049">FKSELNKVCPEGWHNATTSEWERLFEEVIAEFPSDEHEEDNKIMKEERRLRYLDEEEPMISFDVYLISSYPIKWYLSEPNANRIKKKGIYSNFYGLNIQLYPSKFRFSRFGAYDTDGKFVVMYYVGYTQSVKECYLTKRGSKFFSVRCVEG</sequence>
<evidence type="ECO:0008006" key="2">
    <source>
        <dbReference type="Google" id="ProtNLM"/>
    </source>
</evidence>
<gene>
    <name evidence="1" type="ORF">HELGO_WM35296</name>
</gene>
<proteinExistence type="predicted"/>
<feature type="non-terminal residue" evidence="1">
    <location>
        <position position="1"/>
    </location>
</feature>
<reference evidence="1" key="1">
    <citation type="submission" date="2020-01" db="EMBL/GenBank/DDBJ databases">
        <authorList>
            <person name="Meier V. D."/>
            <person name="Meier V D."/>
        </authorList>
    </citation>
    <scope>NUCLEOTIDE SEQUENCE</scope>
    <source>
        <strain evidence="1">HLG_WM_MAG_10</strain>
    </source>
</reference>
<dbReference type="EMBL" id="CACVAQ010000141">
    <property type="protein sequence ID" value="CAA6808428.1"/>
    <property type="molecule type" value="Genomic_DNA"/>
</dbReference>
<name>A0A6S6SJ08_9BACT</name>
<organism evidence="1">
    <name type="scientific">uncultured Aureispira sp</name>
    <dbReference type="NCBI Taxonomy" id="1331704"/>
    <lineage>
        <taxon>Bacteria</taxon>
        <taxon>Pseudomonadati</taxon>
        <taxon>Bacteroidota</taxon>
        <taxon>Saprospiria</taxon>
        <taxon>Saprospirales</taxon>
        <taxon>Saprospiraceae</taxon>
        <taxon>Aureispira</taxon>
        <taxon>environmental samples</taxon>
    </lineage>
</organism>
<dbReference type="AlphaFoldDB" id="A0A6S6SJ08"/>
<protein>
    <recommendedName>
        <fullName evidence="2">Fibrobacter succinogenes major paralogous domain-containing protein</fullName>
    </recommendedName>
</protein>